<dbReference type="InterPro" id="IPR015421">
    <property type="entry name" value="PyrdxlP-dep_Trfase_major"/>
</dbReference>
<organism evidence="8 9">
    <name type="scientific">Corynebacterium amycolatum</name>
    <dbReference type="NCBI Taxonomy" id="43765"/>
    <lineage>
        <taxon>Bacteria</taxon>
        <taxon>Bacillati</taxon>
        <taxon>Actinomycetota</taxon>
        <taxon>Actinomycetes</taxon>
        <taxon>Mycobacteriales</taxon>
        <taxon>Corynebacteriaceae</taxon>
        <taxon>Corynebacterium</taxon>
    </lineage>
</organism>
<feature type="domain" description="Aminotransferase class I/classII large" evidence="7">
    <location>
        <begin position="26"/>
        <end position="385"/>
    </location>
</feature>
<dbReference type="PANTHER" id="PTHR43807">
    <property type="entry name" value="FI04487P"/>
    <property type="match status" value="1"/>
</dbReference>
<comment type="caution">
    <text evidence="8">The sequence shown here is derived from an EMBL/GenBank/DDBJ whole genome shotgun (WGS) entry which is preliminary data.</text>
</comment>
<dbReference type="Pfam" id="PF00155">
    <property type="entry name" value="Aminotran_1_2"/>
    <property type="match status" value="1"/>
</dbReference>
<dbReference type="InterPro" id="IPR015422">
    <property type="entry name" value="PyrdxlP-dep_Trfase_small"/>
</dbReference>
<dbReference type="GO" id="GO:0005737">
    <property type="term" value="C:cytoplasm"/>
    <property type="evidence" value="ECO:0007669"/>
    <property type="project" value="TreeGrafter"/>
</dbReference>
<dbReference type="GO" id="GO:0016212">
    <property type="term" value="F:kynurenine-oxoglutarate transaminase activity"/>
    <property type="evidence" value="ECO:0007669"/>
    <property type="project" value="TreeGrafter"/>
</dbReference>
<evidence type="ECO:0000313" key="8">
    <source>
        <dbReference type="EMBL" id="MEO3716633.1"/>
    </source>
</evidence>
<protein>
    <submittedName>
        <fullName evidence="8">Aminotransferase class I/II-fold pyridoxal phosphate-dependent enzyme</fullName>
    </submittedName>
</protein>
<comment type="cofactor">
    <cofactor evidence="1">
        <name>pyridoxal 5'-phosphate</name>
        <dbReference type="ChEBI" id="CHEBI:597326"/>
    </cofactor>
</comment>
<keyword evidence="5" id="KW-0663">Pyridoxal phosphate</keyword>
<sequence>MTVSRLRPFGETIFATMSRLATEHEAINLGQGFPDWDGPEEVLAEAQHQIAGGNNQYGPGRGMKVLREAIVADRARRTGQVYDADAECLVTVGATEAIAATALGHLEPGSHVIVIEPYYDSYKAAIALANCTYTAVPLIPTASDTERSWSLDRSALADAVTAETAMIIINSPHNPTGTILKNEDLQAIADVAIANDLLVLADEVYERLYFNGLSHSSISALPGMRERTIVVSSAAKTFNVTGWKIGWALAPAELLDGVVKAKQFLSYVGATPLQPAVARGLKECASWVDELARQLEGNMRLLADGLEGLGADVFTPQAGYFIVADVSSWGLGDALETCTRLVKECRVAAIPVTAFVDDPESEKYRYLVRFAFCKRAEVIEEAIARLRDYLADWPVTDRPVTDRPASGQPVTDRPASGRTATGRPATGRIAIARPVADESDSAAE</sequence>
<reference evidence="8" key="1">
    <citation type="submission" date="2023-05" db="EMBL/GenBank/DDBJ databases">
        <authorList>
            <person name="Du J."/>
        </authorList>
    </citation>
    <scope>NUCLEOTIDE SEQUENCE</scope>
    <source>
        <strain evidence="8">UMB1064</strain>
    </source>
</reference>
<evidence type="ECO:0000256" key="3">
    <source>
        <dbReference type="ARBA" id="ARBA00022576"/>
    </source>
</evidence>
<dbReference type="Gene3D" id="3.40.640.10">
    <property type="entry name" value="Type I PLP-dependent aspartate aminotransferase-like (Major domain)"/>
    <property type="match status" value="1"/>
</dbReference>
<evidence type="ECO:0000256" key="4">
    <source>
        <dbReference type="ARBA" id="ARBA00022679"/>
    </source>
</evidence>
<evidence type="ECO:0000256" key="6">
    <source>
        <dbReference type="SAM" id="MobiDB-lite"/>
    </source>
</evidence>
<dbReference type="PANTHER" id="PTHR43807:SF20">
    <property type="entry name" value="FI04487P"/>
    <property type="match status" value="1"/>
</dbReference>
<evidence type="ECO:0000256" key="5">
    <source>
        <dbReference type="ARBA" id="ARBA00022898"/>
    </source>
</evidence>
<dbReference type="EMBL" id="JASOOY020000011">
    <property type="protein sequence ID" value="MEO3716633.1"/>
    <property type="molecule type" value="Genomic_DNA"/>
</dbReference>
<dbReference type="InterPro" id="IPR051326">
    <property type="entry name" value="Kynurenine-oxoglutarate_AT"/>
</dbReference>
<reference evidence="8" key="2">
    <citation type="submission" date="2024-05" db="EMBL/GenBank/DDBJ databases">
        <authorList>
            <person name="Wolfe A."/>
        </authorList>
    </citation>
    <scope>NUCLEOTIDE SEQUENCE</scope>
    <source>
        <strain evidence="8">UMB1064</strain>
    </source>
</reference>
<name>A0AAW9SX59_CORAY</name>
<comment type="similarity">
    <text evidence="2">Belongs to the class-I pyridoxal-phosphate-dependent aminotransferase family.</text>
</comment>
<dbReference type="Gene3D" id="3.90.1150.10">
    <property type="entry name" value="Aspartate Aminotransferase, domain 1"/>
    <property type="match status" value="1"/>
</dbReference>
<dbReference type="AlphaFoldDB" id="A0AAW9SX59"/>
<dbReference type="InterPro" id="IPR015424">
    <property type="entry name" value="PyrdxlP-dep_Trfase"/>
</dbReference>
<dbReference type="CDD" id="cd00609">
    <property type="entry name" value="AAT_like"/>
    <property type="match status" value="1"/>
</dbReference>
<dbReference type="InterPro" id="IPR004839">
    <property type="entry name" value="Aminotransferase_I/II_large"/>
</dbReference>
<evidence type="ECO:0000313" key="9">
    <source>
        <dbReference type="Proteomes" id="UP001223646"/>
    </source>
</evidence>
<dbReference type="RefSeq" id="WP_284825458.1">
    <property type="nucleotide sequence ID" value="NZ_JASOOY020000011.1"/>
</dbReference>
<dbReference type="Proteomes" id="UP001223646">
    <property type="component" value="Unassembled WGS sequence"/>
</dbReference>
<accession>A0AAW9SX59</accession>
<evidence type="ECO:0000256" key="2">
    <source>
        <dbReference type="ARBA" id="ARBA00007441"/>
    </source>
</evidence>
<proteinExistence type="inferred from homology"/>
<keyword evidence="4" id="KW-0808">Transferase</keyword>
<feature type="region of interest" description="Disordered" evidence="6">
    <location>
        <begin position="397"/>
        <end position="444"/>
    </location>
</feature>
<evidence type="ECO:0000259" key="7">
    <source>
        <dbReference type="Pfam" id="PF00155"/>
    </source>
</evidence>
<evidence type="ECO:0000256" key="1">
    <source>
        <dbReference type="ARBA" id="ARBA00001933"/>
    </source>
</evidence>
<dbReference type="SUPFAM" id="SSF53383">
    <property type="entry name" value="PLP-dependent transferases"/>
    <property type="match status" value="1"/>
</dbReference>
<keyword evidence="3 8" id="KW-0032">Aminotransferase</keyword>
<dbReference type="GO" id="GO:0030170">
    <property type="term" value="F:pyridoxal phosphate binding"/>
    <property type="evidence" value="ECO:0007669"/>
    <property type="project" value="InterPro"/>
</dbReference>
<gene>
    <name evidence="8" type="ORF">QP460_003370</name>
</gene>
<dbReference type="FunFam" id="3.40.640.10:FF:000033">
    <property type="entry name" value="Aspartate aminotransferase"/>
    <property type="match status" value="1"/>
</dbReference>